<evidence type="ECO:0000256" key="2">
    <source>
        <dbReference type="PROSITE-ProRule" id="PRU00169"/>
    </source>
</evidence>
<protein>
    <submittedName>
        <fullName evidence="4">Response regulator receiver domain-containing protein</fullName>
    </submittedName>
</protein>
<dbReference type="InterPro" id="IPR050595">
    <property type="entry name" value="Bact_response_regulator"/>
</dbReference>
<gene>
    <name evidence="4" type="ORF">DFO61_1783</name>
</gene>
<evidence type="ECO:0000256" key="1">
    <source>
        <dbReference type="ARBA" id="ARBA00022553"/>
    </source>
</evidence>
<evidence type="ECO:0000313" key="4">
    <source>
        <dbReference type="EMBL" id="RIA35119.1"/>
    </source>
</evidence>
<dbReference type="Pfam" id="PF00072">
    <property type="entry name" value="Response_reg"/>
    <property type="match status" value="1"/>
</dbReference>
<dbReference type="Gene3D" id="3.40.50.2300">
    <property type="match status" value="1"/>
</dbReference>
<feature type="domain" description="Response regulatory" evidence="3">
    <location>
        <begin position="37"/>
        <end position="155"/>
    </location>
</feature>
<proteinExistence type="predicted"/>
<dbReference type="PROSITE" id="PS50110">
    <property type="entry name" value="RESPONSE_REGULATORY"/>
    <property type="match status" value="1"/>
</dbReference>
<keyword evidence="1 2" id="KW-0597">Phosphoprotein</keyword>
<evidence type="ECO:0000313" key="5">
    <source>
        <dbReference type="Proteomes" id="UP000265836"/>
    </source>
</evidence>
<accession>A0A397NHX0</accession>
<dbReference type="GO" id="GO:0000160">
    <property type="term" value="P:phosphorelay signal transduction system"/>
    <property type="evidence" value="ECO:0007669"/>
    <property type="project" value="InterPro"/>
</dbReference>
<dbReference type="SUPFAM" id="SSF52172">
    <property type="entry name" value="CheY-like"/>
    <property type="match status" value="1"/>
</dbReference>
<dbReference type="InterPro" id="IPR011006">
    <property type="entry name" value="CheY-like_superfamily"/>
</dbReference>
<sequence length="161" mass="17906">MWHTDSPQTPKFAKHLRILRAETESPMTETDSSAAKTILLVEDDDVVRTLTVEVLQEFGYRVHALRDAASALELLRSDQPFDLLMSDIGLPGMDGRELVEAARQLRPTLPVLFASGYNERELLEEVRARDTAAATDSIVKPYDFKLLAQRLSELAGAPGEV</sequence>
<dbReference type="Proteomes" id="UP000265836">
    <property type="component" value="Unassembled WGS sequence"/>
</dbReference>
<organism evidence="4 5">
    <name type="scientific">Ectopseudomonas oleovorans</name>
    <name type="common">Pseudomonas oleovorans</name>
    <dbReference type="NCBI Taxonomy" id="301"/>
    <lineage>
        <taxon>Bacteria</taxon>
        <taxon>Pseudomonadati</taxon>
        <taxon>Pseudomonadota</taxon>
        <taxon>Gammaproteobacteria</taxon>
        <taxon>Pseudomonadales</taxon>
        <taxon>Pseudomonadaceae</taxon>
        <taxon>Ectopseudomonas</taxon>
    </lineage>
</organism>
<name>A0A397NHX0_ECTOL</name>
<dbReference type="AlphaFoldDB" id="A0A397NHX0"/>
<dbReference type="PANTHER" id="PTHR44591:SF21">
    <property type="entry name" value="TWO-COMPONENT RESPONSE REGULATOR"/>
    <property type="match status" value="1"/>
</dbReference>
<dbReference type="EMBL" id="QXDA01000002">
    <property type="protein sequence ID" value="RIA35119.1"/>
    <property type="molecule type" value="Genomic_DNA"/>
</dbReference>
<reference evidence="4 5" key="1">
    <citation type="submission" date="2018-08" db="EMBL/GenBank/DDBJ databases">
        <title>Genome sequencing of rice bacterial endophytes.</title>
        <authorList>
            <person name="Venturi V."/>
        </authorList>
    </citation>
    <scope>NUCLEOTIDE SEQUENCE [LARGE SCALE GENOMIC DNA]</scope>
    <source>
        <strain evidence="4 5">E1205</strain>
    </source>
</reference>
<evidence type="ECO:0000259" key="3">
    <source>
        <dbReference type="PROSITE" id="PS50110"/>
    </source>
</evidence>
<comment type="caution">
    <text evidence="4">The sequence shown here is derived from an EMBL/GenBank/DDBJ whole genome shotgun (WGS) entry which is preliminary data.</text>
</comment>
<feature type="modified residue" description="4-aspartylphosphate" evidence="2">
    <location>
        <position position="87"/>
    </location>
</feature>
<dbReference type="SMART" id="SM00448">
    <property type="entry name" value="REC"/>
    <property type="match status" value="1"/>
</dbReference>
<dbReference type="PANTHER" id="PTHR44591">
    <property type="entry name" value="STRESS RESPONSE REGULATOR PROTEIN 1"/>
    <property type="match status" value="1"/>
</dbReference>
<dbReference type="InterPro" id="IPR001789">
    <property type="entry name" value="Sig_transdc_resp-reg_receiver"/>
</dbReference>